<evidence type="ECO:0000256" key="1">
    <source>
        <dbReference type="ARBA" id="ARBA00004239"/>
    </source>
</evidence>
<reference evidence="13" key="1">
    <citation type="journal article" date="2021" name="G3 (Bethesda)">
        <title>Genome and transcriptome analysis of the beet armyworm Spodoptera exigua reveals targets for pest control. .</title>
        <authorList>
            <person name="Simon S."/>
            <person name="Breeschoten T."/>
            <person name="Jansen H.J."/>
            <person name="Dirks R.P."/>
            <person name="Schranz M.E."/>
            <person name="Ros V.I.D."/>
        </authorList>
    </citation>
    <scope>NUCLEOTIDE SEQUENCE</scope>
    <source>
        <strain evidence="13">TB_SE_WUR_2020</strain>
    </source>
</reference>
<dbReference type="GO" id="GO:0004252">
    <property type="term" value="F:serine-type endopeptidase activity"/>
    <property type="evidence" value="ECO:0007669"/>
    <property type="project" value="InterPro"/>
</dbReference>
<keyword evidence="8" id="KW-1199">Hemostasis impairing toxin</keyword>
<keyword evidence="7" id="KW-1015">Disulfide bond</keyword>
<feature type="chain" id="PRO_5037229900" description="Peptidase S1 domain-containing protein" evidence="11">
    <location>
        <begin position="17"/>
        <end position="269"/>
    </location>
</feature>
<dbReference type="AlphaFoldDB" id="A0A922M264"/>
<feature type="domain" description="Peptidase S1" evidence="12">
    <location>
        <begin position="23"/>
        <end position="269"/>
    </location>
</feature>
<dbReference type="Gene3D" id="2.40.10.10">
    <property type="entry name" value="Trypsin-like serine proteases"/>
    <property type="match status" value="1"/>
</dbReference>
<dbReference type="EMBL" id="JACEFF010000914">
    <property type="protein sequence ID" value="KAH9628342.1"/>
    <property type="molecule type" value="Genomic_DNA"/>
</dbReference>
<dbReference type="InterPro" id="IPR001254">
    <property type="entry name" value="Trypsin_dom"/>
</dbReference>
<evidence type="ECO:0000256" key="3">
    <source>
        <dbReference type="ARBA" id="ARBA00022656"/>
    </source>
</evidence>
<dbReference type="SUPFAM" id="SSF50494">
    <property type="entry name" value="Trypsin-like serine proteases"/>
    <property type="match status" value="1"/>
</dbReference>
<keyword evidence="10" id="KW-1205">Fibrinolytic toxin</keyword>
<evidence type="ECO:0000256" key="6">
    <source>
        <dbReference type="ARBA" id="ARBA00022825"/>
    </source>
</evidence>
<dbReference type="PANTHER" id="PTHR24276">
    <property type="entry name" value="POLYSERASE-RELATED"/>
    <property type="match status" value="1"/>
</dbReference>
<evidence type="ECO:0000256" key="11">
    <source>
        <dbReference type="SAM" id="SignalP"/>
    </source>
</evidence>
<dbReference type="CDD" id="cd00190">
    <property type="entry name" value="Tryp_SPc"/>
    <property type="match status" value="1"/>
</dbReference>
<dbReference type="InterPro" id="IPR001314">
    <property type="entry name" value="Peptidase_S1A"/>
</dbReference>
<dbReference type="InterPro" id="IPR009003">
    <property type="entry name" value="Peptidase_S1_PA"/>
</dbReference>
<dbReference type="SMART" id="SM00020">
    <property type="entry name" value="Tryp_SPc"/>
    <property type="match status" value="1"/>
</dbReference>
<dbReference type="Pfam" id="PF00089">
    <property type="entry name" value="Trypsin"/>
    <property type="match status" value="1"/>
</dbReference>
<keyword evidence="4" id="KW-0645">Protease</keyword>
<keyword evidence="5" id="KW-0378">Hydrolase</keyword>
<evidence type="ECO:0000256" key="10">
    <source>
        <dbReference type="ARBA" id="ARBA00084094"/>
    </source>
</evidence>
<feature type="signal peptide" evidence="11">
    <location>
        <begin position="1"/>
        <end position="16"/>
    </location>
</feature>
<dbReference type="PROSITE" id="PS00134">
    <property type="entry name" value="TRYPSIN_HIS"/>
    <property type="match status" value="1"/>
</dbReference>
<dbReference type="PANTHER" id="PTHR24276:SF98">
    <property type="entry name" value="FI18310P1-RELATED"/>
    <property type="match status" value="1"/>
</dbReference>
<dbReference type="InterPro" id="IPR050430">
    <property type="entry name" value="Peptidase_S1"/>
</dbReference>
<dbReference type="GO" id="GO:0005576">
    <property type="term" value="C:extracellular region"/>
    <property type="evidence" value="ECO:0007669"/>
    <property type="project" value="UniProtKB-SubCell"/>
</dbReference>
<evidence type="ECO:0000313" key="14">
    <source>
        <dbReference type="Proteomes" id="UP000814243"/>
    </source>
</evidence>
<dbReference type="GO" id="GO:0090729">
    <property type="term" value="F:toxin activity"/>
    <property type="evidence" value="ECO:0007669"/>
    <property type="project" value="UniProtKB-KW"/>
</dbReference>
<comment type="subcellular location">
    <subcellularLocation>
        <location evidence="1">Secreted</location>
        <location evidence="1">Extracellular space</location>
    </subcellularLocation>
</comment>
<dbReference type="InterPro" id="IPR018114">
    <property type="entry name" value="TRYPSIN_HIS"/>
</dbReference>
<dbReference type="PRINTS" id="PR00722">
    <property type="entry name" value="CHYMOTRYPSIN"/>
</dbReference>
<keyword evidence="6" id="KW-0720">Serine protease</keyword>
<proteinExistence type="inferred from homology"/>
<dbReference type="Proteomes" id="UP000814243">
    <property type="component" value="Unassembled WGS sequence"/>
</dbReference>
<gene>
    <name evidence="13" type="ORF">HF086_015872</name>
</gene>
<comment type="function">
    <text evidence="9">Fibrinolytic activity; shows preferential cleavage of Arg-Gly bonds in all three fibrinogen chains. Contact with the caterpillars causes severe bleeding, due the anticoagulant effect of the protein.</text>
</comment>
<evidence type="ECO:0000256" key="9">
    <source>
        <dbReference type="ARBA" id="ARBA00055534"/>
    </source>
</evidence>
<evidence type="ECO:0000256" key="5">
    <source>
        <dbReference type="ARBA" id="ARBA00022801"/>
    </source>
</evidence>
<sequence length="269" mass="29739">MHVLTILTLCVAAVLGLPSNSQRVTGPYTDVEKYPSIANLMRWNPVLQGFWQACGGIILNNRAILTAAHCVAGENINQWRIFVGTSFSFPALGERQVHLVNRFIIHPLYSSRTLDHNIAILHSVTPFTFSNKARPASLAGPNYNVADNQTVWAVGWGQNFGCSEPRSLNDVHERRNIPEVLREVQQVIINQNICKNNYAARNIAITDNMLCSGWHTNGNGHCDDDSGGPLYHNGVVVGVFTFSIGIAQANFPSVHTRVSRYTSWMQANA</sequence>
<keyword evidence="3" id="KW-0800">Toxin</keyword>
<name>A0A922M264_SPOEX</name>
<evidence type="ECO:0000259" key="12">
    <source>
        <dbReference type="PROSITE" id="PS50240"/>
    </source>
</evidence>
<dbReference type="GO" id="GO:0006508">
    <property type="term" value="P:proteolysis"/>
    <property type="evidence" value="ECO:0007669"/>
    <property type="project" value="UniProtKB-KW"/>
</dbReference>
<organism evidence="13 14">
    <name type="scientific">Spodoptera exigua</name>
    <name type="common">Beet armyworm</name>
    <name type="synonym">Noctua fulgens</name>
    <dbReference type="NCBI Taxonomy" id="7107"/>
    <lineage>
        <taxon>Eukaryota</taxon>
        <taxon>Metazoa</taxon>
        <taxon>Ecdysozoa</taxon>
        <taxon>Arthropoda</taxon>
        <taxon>Hexapoda</taxon>
        <taxon>Insecta</taxon>
        <taxon>Pterygota</taxon>
        <taxon>Neoptera</taxon>
        <taxon>Endopterygota</taxon>
        <taxon>Lepidoptera</taxon>
        <taxon>Glossata</taxon>
        <taxon>Ditrysia</taxon>
        <taxon>Noctuoidea</taxon>
        <taxon>Noctuidae</taxon>
        <taxon>Amphipyrinae</taxon>
        <taxon>Spodoptera</taxon>
    </lineage>
</organism>
<comment type="caution">
    <text evidence="13">The sequence shown here is derived from an EMBL/GenBank/DDBJ whole genome shotgun (WGS) entry which is preliminary data.</text>
</comment>
<evidence type="ECO:0000256" key="7">
    <source>
        <dbReference type="ARBA" id="ARBA00023157"/>
    </source>
</evidence>
<accession>A0A922M264</accession>
<dbReference type="PROSITE" id="PS50240">
    <property type="entry name" value="TRYPSIN_DOM"/>
    <property type="match status" value="1"/>
</dbReference>
<dbReference type="FunFam" id="2.40.10.10:FF:000068">
    <property type="entry name" value="transmembrane protease serine 2"/>
    <property type="match status" value="1"/>
</dbReference>
<keyword evidence="11" id="KW-0732">Signal</keyword>
<protein>
    <recommendedName>
        <fullName evidence="12">Peptidase S1 domain-containing protein</fullName>
    </recommendedName>
</protein>
<evidence type="ECO:0000256" key="8">
    <source>
        <dbReference type="ARBA" id="ARBA00023240"/>
    </source>
</evidence>
<dbReference type="InterPro" id="IPR043504">
    <property type="entry name" value="Peptidase_S1_PA_chymotrypsin"/>
</dbReference>
<evidence type="ECO:0000256" key="4">
    <source>
        <dbReference type="ARBA" id="ARBA00022670"/>
    </source>
</evidence>
<comment type="similarity">
    <text evidence="2">Belongs to the peptidase S1 family.</text>
</comment>
<evidence type="ECO:0000313" key="13">
    <source>
        <dbReference type="EMBL" id="KAH9628342.1"/>
    </source>
</evidence>
<evidence type="ECO:0000256" key="2">
    <source>
        <dbReference type="ARBA" id="ARBA00007664"/>
    </source>
</evidence>